<comment type="similarity">
    <text evidence="2">Belongs to the CpsD/CapB family.</text>
</comment>
<dbReference type="GO" id="GO:0005524">
    <property type="term" value="F:ATP binding"/>
    <property type="evidence" value="ECO:0007669"/>
    <property type="project" value="UniProtKB-KW"/>
</dbReference>
<evidence type="ECO:0000256" key="2">
    <source>
        <dbReference type="ARBA" id="ARBA00007316"/>
    </source>
</evidence>
<evidence type="ECO:0000256" key="5">
    <source>
        <dbReference type="ARBA" id="ARBA00022679"/>
    </source>
</evidence>
<keyword evidence="10" id="KW-0829">Tyrosine-protein kinase</keyword>
<protein>
    <recommendedName>
        <fullName evidence="4">Tyrosine-protein kinase CpsD</fullName>
        <ecNumber evidence="3">2.7.10.2</ecNumber>
    </recommendedName>
</protein>
<keyword evidence="11" id="KW-0270">Exopolysaccharide synthesis</keyword>
<comment type="catalytic activity">
    <reaction evidence="13">
        <text>L-tyrosyl-[protein] + ATP = O-phospho-L-tyrosyl-[protein] + ADP + H(+)</text>
        <dbReference type="Rhea" id="RHEA:10596"/>
        <dbReference type="Rhea" id="RHEA-COMP:10136"/>
        <dbReference type="Rhea" id="RHEA-COMP:20101"/>
        <dbReference type="ChEBI" id="CHEBI:15378"/>
        <dbReference type="ChEBI" id="CHEBI:30616"/>
        <dbReference type="ChEBI" id="CHEBI:46858"/>
        <dbReference type="ChEBI" id="CHEBI:61978"/>
        <dbReference type="ChEBI" id="CHEBI:456216"/>
        <dbReference type="EC" id="2.7.10.2"/>
    </reaction>
</comment>
<dbReference type="SUPFAM" id="SSF52540">
    <property type="entry name" value="P-loop containing nucleoside triphosphate hydrolases"/>
    <property type="match status" value="1"/>
</dbReference>
<dbReference type="GO" id="GO:0042802">
    <property type="term" value="F:identical protein binding"/>
    <property type="evidence" value="ECO:0007669"/>
    <property type="project" value="UniProtKB-ARBA"/>
</dbReference>
<dbReference type="PANTHER" id="PTHR32309">
    <property type="entry name" value="TYROSINE-PROTEIN KINASE"/>
    <property type="match status" value="1"/>
</dbReference>
<dbReference type="GO" id="GO:0004715">
    <property type="term" value="F:non-membrane spanning protein tyrosine kinase activity"/>
    <property type="evidence" value="ECO:0007669"/>
    <property type="project" value="UniProtKB-EC"/>
</dbReference>
<evidence type="ECO:0000256" key="6">
    <source>
        <dbReference type="ARBA" id="ARBA00022741"/>
    </source>
</evidence>
<evidence type="ECO:0000256" key="4">
    <source>
        <dbReference type="ARBA" id="ARBA00019200"/>
    </source>
</evidence>
<dbReference type="UniPathway" id="UPA00934"/>
<dbReference type="InterPro" id="IPR027417">
    <property type="entry name" value="P-loop_NTPase"/>
</dbReference>
<dbReference type="RefSeq" id="WP_153861273.1">
    <property type="nucleotide sequence ID" value="NZ_WJQR01000002.1"/>
</dbReference>
<accession>A0A844BFQ1</accession>
<evidence type="ECO:0000256" key="10">
    <source>
        <dbReference type="ARBA" id="ARBA00023137"/>
    </source>
</evidence>
<dbReference type="Pfam" id="PF13614">
    <property type="entry name" value="AAA_31"/>
    <property type="match status" value="1"/>
</dbReference>
<dbReference type="AlphaFoldDB" id="A0A844BFQ1"/>
<dbReference type="InterPro" id="IPR050445">
    <property type="entry name" value="Bact_polysacc_biosynth/exp"/>
</dbReference>
<dbReference type="Gene3D" id="3.40.50.300">
    <property type="entry name" value="P-loop containing nucleotide triphosphate hydrolases"/>
    <property type="match status" value="1"/>
</dbReference>
<dbReference type="EC" id="2.7.10.2" evidence="3"/>
<evidence type="ECO:0000256" key="3">
    <source>
        <dbReference type="ARBA" id="ARBA00011903"/>
    </source>
</evidence>
<keyword evidence="9" id="KW-0972">Capsule biogenesis/degradation</keyword>
<evidence type="ECO:0000256" key="7">
    <source>
        <dbReference type="ARBA" id="ARBA00022777"/>
    </source>
</evidence>
<feature type="domain" description="AAA" evidence="14">
    <location>
        <begin position="65"/>
        <end position="195"/>
    </location>
</feature>
<organism evidence="15 16">
    <name type="scientific">Fundicoccus ignavus</name>
    <dbReference type="NCBI Taxonomy" id="2664442"/>
    <lineage>
        <taxon>Bacteria</taxon>
        <taxon>Bacillati</taxon>
        <taxon>Bacillota</taxon>
        <taxon>Bacilli</taxon>
        <taxon>Lactobacillales</taxon>
        <taxon>Aerococcaceae</taxon>
        <taxon>Fundicoccus</taxon>
    </lineage>
</organism>
<evidence type="ECO:0000256" key="8">
    <source>
        <dbReference type="ARBA" id="ARBA00022840"/>
    </source>
</evidence>
<keyword evidence="6" id="KW-0547">Nucleotide-binding</keyword>
<evidence type="ECO:0000256" key="1">
    <source>
        <dbReference type="ARBA" id="ARBA00005132"/>
    </source>
</evidence>
<reference evidence="15 16" key="1">
    <citation type="submission" date="2019-11" db="EMBL/GenBank/DDBJ databases">
        <title>Characterisation of Fundicoccus ignavus gen. nov. sp. nov., a novel genus of the family Aerococcaceae isolated from bulk tank milk.</title>
        <authorList>
            <person name="Siebert A."/>
            <person name="Huptas C."/>
            <person name="Wenning M."/>
            <person name="Scherer S."/>
            <person name="Doll E.V."/>
        </authorList>
    </citation>
    <scope>NUCLEOTIDE SEQUENCE [LARGE SCALE GENOMIC DNA]</scope>
    <source>
        <strain evidence="15 16">DSM 109653</strain>
    </source>
</reference>
<evidence type="ECO:0000259" key="14">
    <source>
        <dbReference type="Pfam" id="PF13614"/>
    </source>
</evidence>
<keyword evidence="5 15" id="KW-0808">Transferase</keyword>
<evidence type="ECO:0000256" key="11">
    <source>
        <dbReference type="ARBA" id="ARBA00023169"/>
    </source>
</evidence>
<dbReference type="Proteomes" id="UP000469870">
    <property type="component" value="Unassembled WGS sequence"/>
</dbReference>
<keyword evidence="7 15" id="KW-0418">Kinase</keyword>
<comment type="caution">
    <text evidence="15">The sequence shown here is derived from an EMBL/GenBank/DDBJ whole genome shotgun (WGS) entry which is preliminary data.</text>
</comment>
<dbReference type="EMBL" id="WJQR01000002">
    <property type="protein sequence ID" value="MRI80790.1"/>
    <property type="molecule type" value="Genomic_DNA"/>
</dbReference>
<evidence type="ECO:0000256" key="12">
    <source>
        <dbReference type="ARBA" id="ARBA00024964"/>
    </source>
</evidence>
<keyword evidence="8" id="KW-0067">ATP-binding</keyword>
<evidence type="ECO:0000256" key="9">
    <source>
        <dbReference type="ARBA" id="ARBA00022903"/>
    </source>
</evidence>
<dbReference type="GO" id="GO:0005886">
    <property type="term" value="C:plasma membrane"/>
    <property type="evidence" value="ECO:0007669"/>
    <property type="project" value="TreeGrafter"/>
</dbReference>
<comment type="function">
    <text evidence="12">Involved in the regulation of capsular polysaccharide biosynthesis. Autophosphorylation of CpsD attenuates its activity and reduces the level of encapsulation. May be part of a complex that directs the coordinated polymerization and export to the cell surface of the capsular polysaccharide.</text>
</comment>
<gene>
    <name evidence="15" type="ORF">GIY11_01930</name>
</gene>
<comment type="pathway">
    <text evidence="1">Capsule biogenesis; capsule polysaccharide biosynthesis.</text>
</comment>
<dbReference type="NCBIfam" id="TIGR01007">
    <property type="entry name" value="eps_fam"/>
    <property type="match status" value="1"/>
</dbReference>
<proteinExistence type="inferred from homology"/>
<dbReference type="CDD" id="cd05387">
    <property type="entry name" value="BY-kinase"/>
    <property type="match status" value="1"/>
</dbReference>
<dbReference type="PANTHER" id="PTHR32309:SF13">
    <property type="entry name" value="FERRIC ENTEROBACTIN TRANSPORT PROTEIN FEPE"/>
    <property type="match status" value="1"/>
</dbReference>
<dbReference type="InterPro" id="IPR005702">
    <property type="entry name" value="Wzc-like_C"/>
</dbReference>
<evidence type="ECO:0000313" key="15">
    <source>
        <dbReference type="EMBL" id="MRI80790.1"/>
    </source>
</evidence>
<evidence type="ECO:0000256" key="13">
    <source>
        <dbReference type="ARBA" id="ARBA00051245"/>
    </source>
</evidence>
<dbReference type="FunFam" id="3.40.50.300:FF:000527">
    <property type="entry name" value="Tyrosine-protein kinase etk"/>
    <property type="match status" value="1"/>
</dbReference>
<evidence type="ECO:0000313" key="16">
    <source>
        <dbReference type="Proteomes" id="UP000469870"/>
    </source>
</evidence>
<dbReference type="GO" id="GO:0045227">
    <property type="term" value="P:capsule polysaccharide biosynthetic process"/>
    <property type="evidence" value="ECO:0007669"/>
    <property type="project" value="UniProtKB-UniPathway"/>
</dbReference>
<name>A0A844BFQ1_9LACT</name>
<sequence>MFNRRKKQEQRFLKEQSQGSSLITYTDPKSVNAEQFRTLRTNIEFAQLDKQLKSLLVSSSIPTEGKSTVSSNLAFVMAQTEKRVLLVDADLRKPTVHRTFKLNNEQGLTTLLSNADMKFNQVIQHSRDLNLYFLPSGPIPPNPSEVLGSARMSALMQELGKYFDLVIYDAPPITAVADPQILATKVDGVLLVTRHGFTKKEEIKQAKLALENVNANLLGYVMNGQPISESNSYYAYYGYEEDEA</sequence>
<dbReference type="InterPro" id="IPR025669">
    <property type="entry name" value="AAA_dom"/>
</dbReference>